<evidence type="ECO:0000256" key="8">
    <source>
        <dbReference type="SAM" id="Coils"/>
    </source>
</evidence>
<dbReference type="FunFam" id="1.10.225.10:FF:000003">
    <property type="entry name" value="Mesencephalic astrocyte-derived neurotrophic factor"/>
    <property type="match status" value="1"/>
</dbReference>
<dbReference type="GO" id="GO:0071542">
    <property type="term" value="P:dopaminergic neuron differentiation"/>
    <property type="evidence" value="ECO:0007669"/>
    <property type="project" value="TreeGrafter"/>
</dbReference>
<feature type="chain" id="PRO_5029465465" description="Mesencephalic astrocyte-derived neurotrophic factor homolog" evidence="9">
    <location>
        <begin position="20"/>
        <end position="182"/>
    </location>
</feature>
<evidence type="ECO:0000256" key="1">
    <source>
        <dbReference type="ARBA" id="ARBA00004613"/>
    </source>
</evidence>
<feature type="domain" description="ARMET C-terminal" evidence="10">
    <location>
        <begin position="126"/>
        <end position="168"/>
    </location>
</feature>
<dbReference type="FunFam" id="1.10.720.30:FF:000003">
    <property type="entry name" value="Mesencephalic astrocyte-derived neurotrophic factor"/>
    <property type="match status" value="1"/>
</dbReference>
<keyword evidence="13" id="KW-1185">Reference proteome</keyword>
<dbReference type="InterPro" id="IPR019345">
    <property type="entry name" value="ARMET_C"/>
</dbReference>
<evidence type="ECO:0000313" key="12">
    <source>
        <dbReference type="EMBL" id="CAD5112987.1"/>
    </source>
</evidence>
<dbReference type="OrthoDB" id="5597848at2759"/>
<name>A0A7I8VBC2_9ANNE</name>
<comment type="similarity">
    <text evidence="2">Belongs to the ARMET family.</text>
</comment>
<keyword evidence="5 9" id="KW-0732">Signal</keyword>
<dbReference type="InterPro" id="IPR045332">
    <property type="entry name" value="ARMET_N"/>
</dbReference>
<dbReference type="InterPro" id="IPR036361">
    <property type="entry name" value="SAP_dom_sf"/>
</dbReference>
<sequence>MNSFYYILFLVYLVPTVMSVKEVTKENCEVCVTVLDKFVASLKSEDKADQKKVHSELMKFCKNLKKTENRFCYYVGGLEESATSILGEITKRVTWGVPSEKICQQLTRKDSQICELKYEKQIDLTKVNFKKLKVKDLKKILSDWEEQCKGCTEKSDFVSRIKELMPTYAPDAAKALKERDEL</sequence>
<dbReference type="Gene3D" id="1.10.225.10">
    <property type="entry name" value="Saposin-like"/>
    <property type="match status" value="1"/>
</dbReference>
<dbReference type="AlphaFoldDB" id="A0A7I8VBC2"/>
<evidence type="ECO:0000259" key="10">
    <source>
        <dbReference type="Pfam" id="PF10208"/>
    </source>
</evidence>
<dbReference type="Gene3D" id="1.10.720.30">
    <property type="entry name" value="SAP domain"/>
    <property type="match status" value="1"/>
</dbReference>
<comment type="caution">
    <text evidence="12">The sequence shown here is derived from an EMBL/GenBank/DDBJ whole genome shotgun (WGS) entry which is preliminary data.</text>
</comment>
<accession>A0A7I8VBC2</accession>
<comment type="subcellular location">
    <subcellularLocation>
        <location evidence="1">Secreted</location>
    </subcellularLocation>
</comment>
<dbReference type="EMBL" id="CAJFCJ010000003">
    <property type="protein sequence ID" value="CAD5112987.1"/>
    <property type="molecule type" value="Genomic_DNA"/>
</dbReference>
<reference evidence="12 13" key="1">
    <citation type="submission" date="2020-08" db="EMBL/GenBank/DDBJ databases">
        <authorList>
            <person name="Hejnol A."/>
        </authorList>
    </citation>
    <scope>NUCLEOTIDE SEQUENCE [LARGE SCALE GENOMIC DNA]</scope>
</reference>
<evidence type="ECO:0000256" key="7">
    <source>
        <dbReference type="ARBA" id="ARBA00032923"/>
    </source>
</evidence>
<dbReference type="PANTHER" id="PTHR12990:SF5">
    <property type="entry name" value="MESENCEPHALIC ASTROCYTE-DERIVED NEUROTROPHIC FACTOR HOMOLOG"/>
    <property type="match status" value="1"/>
</dbReference>
<gene>
    <name evidence="12" type="ORF">DGYR_LOCUS2040</name>
</gene>
<feature type="domain" description="ARMET N-terminal" evidence="11">
    <location>
        <begin position="27"/>
        <end position="122"/>
    </location>
</feature>
<evidence type="ECO:0000259" key="11">
    <source>
        <dbReference type="Pfam" id="PF20145"/>
    </source>
</evidence>
<evidence type="ECO:0000256" key="2">
    <source>
        <dbReference type="ARBA" id="ARBA00005617"/>
    </source>
</evidence>
<proteinExistence type="inferred from homology"/>
<evidence type="ECO:0000313" key="13">
    <source>
        <dbReference type="Proteomes" id="UP000549394"/>
    </source>
</evidence>
<keyword evidence="6" id="KW-1015">Disulfide bond</keyword>
<evidence type="ECO:0000256" key="5">
    <source>
        <dbReference type="ARBA" id="ARBA00022729"/>
    </source>
</evidence>
<dbReference type="SUPFAM" id="SSF68906">
    <property type="entry name" value="SAP domain"/>
    <property type="match status" value="1"/>
</dbReference>
<evidence type="ECO:0000256" key="4">
    <source>
        <dbReference type="ARBA" id="ARBA00022525"/>
    </source>
</evidence>
<organism evidence="12 13">
    <name type="scientific">Dimorphilus gyrociliatus</name>
    <dbReference type="NCBI Taxonomy" id="2664684"/>
    <lineage>
        <taxon>Eukaryota</taxon>
        <taxon>Metazoa</taxon>
        <taxon>Spiralia</taxon>
        <taxon>Lophotrochozoa</taxon>
        <taxon>Annelida</taxon>
        <taxon>Polychaeta</taxon>
        <taxon>Polychaeta incertae sedis</taxon>
        <taxon>Dinophilidae</taxon>
        <taxon>Dimorphilus</taxon>
    </lineage>
</organism>
<dbReference type="Pfam" id="PF10208">
    <property type="entry name" value="ARMET_C"/>
    <property type="match status" value="1"/>
</dbReference>
<feature type="signal peptide" evidence="9">
    <location>
        <begin position="1"/>
        <end position="19"/>
    </location>
</feature>
<evidence type="ECO:0000256" key="3">
    <source>
        <dbReference type="ARBA" id="ARBA00014267"/>
    </source>
</evidence>
<feature type="coiled-coil region" evidence="8">
    <location>
        <begin position="127"/>
        <end position="154"/>
    </location>
</feature>
<protein>
    <recommendedName>
        <fullName evidence="3">Mesencephalic astrocyte-derived neurotrophic factor homolog</fullName>
    </recommendedName>
    <alternativeName>
        <fullName evidence="7">MANF/CDNF-like protein</fullName>
    </alternativeName>
</protein>
<dbReference type="Proteomes" id="UP000549394">
    <property type="component" value="Unassembled WGS sequence"/>
</dbReference>
<dbReference type="Pfam" id="PF20145">
    <property type="entry name" value="ARMET_N"/>
    <property type="match status" value="1"/>
</dbReference>
<dbReference type="InterPro" id="IPR045333">
    <property type="entry name" value="ARMET-like"/>
</dbReference>
<dbReference type="GO" id="GO:0005783">
    <property type="term" value="C:endoplasmic reticulum"/>
    <property type="evidence" value="ECO:0007669"/>
    <property type="project" value="TreeGrafter"/>
</dbReference>
<evidence type="ECO:0000256" key="9">
    <source>
        <dbReference type="SAM" id="SignalP"/>
    </source>
</evidence>
<dbReference type="GO" id="GO:0005615">
    <property type="term" value="C:extracellular space"/>
    <property type="evidence" value="ECO:0007669"/>
    <property type="project" value="TreeGrafter"/>
</dbReference>
<dbReference type="PANTHER" id="PTHR12990">
    <property type="entry name" value="ARMET-LIKE PROTEIN"/>
    <property type="match status" value="1"/>
</dbReference>
<keyword evidence="4" id="KW-0964">Secreted</keyword>
<evidence type="ECO:0000256" key="6">
    <source>
        <dbReference type="ARBA" id="ARBA00023157"/>
    </source>
</evidence>
<keyword evidence="8" id="KW-0175">Coiled coil</keyword>
<dbReference type="GO" id="GO:0031175">
    <property type="term" value="P:neuron projection development"/>
    <property type="evidence" value="ECO:0007669"/>
    <property type="project" value="TreeGrafter"/>
</dbReference>